<keyword evidence="7" id="KW-1278">Translocase</keyword>
<evidence type="ECO:0000256" key="3">
    <source>
        <dbReference type="ARBA" id="ARBA00022475"/>
    </source>
</evidence>
<proteinExistence type="predicted"/>
<evidence type="ECO:0000259" key="10">
    <source>
        <dbReference type="PROSITE" id="PS50893"/>
    </source>
</evidence>
<evidence type="ECO:0000256" key="4">
    <source>
        <dbReference type="ARBA" id="ARBA00022737"/>
    </source>
</evidence>
<evidence type="ECO:0000256" key="5">
    <source>
        <dbReference type="ARBA" id="ARBA00022741"/>
    </source>
</evidence>
<dbReference type="InterPro" id="IPR017871">
    <property type="entry name" value="ABC_transporter-like_CS"/>
</dbReference>
<evidence type="ECO:0000256" key="2">
    <source>
        <dbReference type="ARBA" id="ARBA00022448"/>
    </source>
</evidence>
<dbReference type="Gene3D" id="3.40.50.300">
    <property type="entry name" value="P-loop containing nucleotide triphosphate hydrolases"/>
    <property type="match status" value="2"/>
</dbReference>
<comment type="subcellular location">
    <subcellularLocation>
        <location evidence="1">Cell membrane</location>
        <topology evidence="1">Peripheral membrane protein</topology>
    </subcellularLocation>
</comment>
<evidence type="ECO:0000256" key="6">
    <source>
        <dbReference type="ARBA" id="ARBA00022840"/>
    </source>
</evidence>
<dbReference type="PROSITE" id="PS00211">
    <property type="entry name" value="ABC_TRANSPORTER_1"/>
    <property type="match status" value="1"/>
</dbReference>
<comment type="caution">
    <text evidence="11">The sequence shown here is derived from an EMBL/GenBank/DDBJ whole genome shotgun (WGS) entry which is preliminary data.</text>
</comment>
<evidence type="ECO:0000256" key="7">
    <source>
        <dbReference type="ARBA" id="ARBA00022967"/>
    </source>
</evidence>
<feature type="domain" description="ABC transporter" evidence="10">
    <location>
        <begin position="246"/>
        <end position="493"/>
    </location>
</feature>
<sequence>MSVLLRVEGVTKRFTGALALADVDLEVRAGEVHVLLGENGAGKSTLVKVLAGVHKPDAGKVFLAGEQVKITSPLHARALGLAVIYQELTLVGQLSVAENLFLGRQPRRFGVIDHRRMRRDAVPLLDRVGLKVDPATPLSKLGIAQQQMVEIARALDQDARILVLDEPTAVLTESETDRLLEIMDQLRRQGVGLVFITHHLEEIRRIADRITVLRDGRSVGVLPAGSTEDEMVQLMVGRTIEEQYPRRAEEGGAVALKVHKLCRKGAFADVSFEVKAGEVLGIAGLVGSGRTEVARAVFGVDGYDSGQVEVAGRKLPAGNVQATMRAGLGLVPEDRKGQGLVLTSSVGENLGLVTLRGTSHLGLIDRRGQARKAEEISGKLRVRCAGLGQTVKELSGGNQQKIAIGKWLLADPQVLVLDEPTRGVDVGAKVEIYELINQMTANGRAVVLISSDLPEVIGMSDRVLVMAGGRVAGELSAAEATQDAVMALAVSDPAARRRVPSFSAAWNEAEQAEQLDAQNRQDQDEPGGITVDSTREQRA</sequence>
<reference evidence="11 12" key="1">
    <citation type="submission" date="2020-08" db="EMBL/GenBank/DDBJ databases">
        <title>Sequencing the genomes of 1000 actinobacteria strains.</title>
        <authorList>
            <person name="Klenk H.-P."/>
        </authorList>
    </citation>
    <scope>NUCLEOTIDE SEQUENCE [LARGE SCALE GENOMIC DNA]</scope>
    <source>
        <strain evidence="11 12">DSM 44230</strain>
    </source>
</reference>
<dbReference type="GO" id="GO:0005886">
    <property type="term" value="C:plasma membrane"/>
    <property type="evidence" value="ECO:0007669"/>
    <property type="project" value="UniProtKB-SubCell"/>
</dbReference>
<dbReference type="Proteomes" id="UP000533598">
    <property type="component" value="Unassembled WGS sequence"/>
</dbReference>
<name>A0A7W7C5J5_9PSEU</name>
<evidence type="ECO:0000256" key="1">
    <source>
        <dbReference type="ARBA" id="ARBA00004202"/>
    </source>
</evidence>
<keyword evidence="4" id="KW-0677">Repeat</keyword>
<evidence type="ECO:0000313" key="12">
    <source>
        <dbReference type="Proteomes" id="UP000533598"/>
    </source>
</evidence>
<accession>A0A7W7C5J5</accession>
<dbReference type="SMART" id="SM00382">
    <property type="entry name" value="AAA"/>
    <property type="match status" value="2"/>
</dbReference>
<dbReference type="RefSeq" id="WP_185000989.1">
    <property type="nucleotide sequence ID" value="NZ_BAAAUI010000018.1"/>
</dbReference>
<keyword evidence="3" id="KW-1003">Cell membrane</keyword>
<dbReference type="CDD" id="cd03216">
    <property type="entry name" value="ABC_Carb_Monos_I"/>
    <property type="match status" value="1"/>
</dbReference>
<protein>
    <submittedName>
        <fullName evidence="11">Ribose transport system ATP-binding protein</fullName>
    </submittedName>
</protein>
<dbReference type="PANTHER" id="PTHR43790">
    <property type="entry name" value="CARBOHYDRATE TRANSPORT ATP-BINDING PROTEIN MG119-RELATED"/>
    <property type="match status" value="1"/>
</dbReference>
<evidence type="ECO:0000256" key="8">
    <source>
        <dbReference type="ARBA" id="ARBA00023136"/>
    </source>
</evidence>
<dbReference type="SUPFAM" id="SSF52540">
    <property type="entry name" value="P-loop containing nucleoside triphosphate hydrolases"/>
    <property type="match status" value="2"/>
</dbReference>
<gene>
    <name evidence="11" type="ORF">HNR67_001053</name>
</gene>
<dbReference type="InterPro" id="IPR003439">
    <property type="entry name" value="ABC_transporter-like_ATP-bd"/>
</dbReference>
<dbReference type="PANTHER" id="PTHR43790:SF9">
    <property type="entry name" value="GALACTOFURANOSE TRANSPORTER ATP-BINDING PROTEIN YTFR"/>
    <property type="match status" value="1"/>
</dbReference>
<organism evidence="11 12">
    <name type="scientific">Crossiella cryophila</name>
    <dbReference type="NCBI Taxonomy" id="43355"/>
    <lineage>
        <taxon>Bacteria</taxon>
        <taxon>Bacillati</taxon>
        <taxon>Actinomycetota</taxon>
        <taxon>Actinomycetes</taxon>
        <taxon>Pseudonocardiales</taxon>
        <taxon>Pseudonocardiaceae</taxon>
        <taxon>Crossiella</taxon>
    </lineage>
</organism>
<dbReference type="Pfam" id="PF00005">
    <property type="entry name" value="ABC_tran"/>
    <property type="match status" value="2"/>
</dbReference>
<dbReference type="GO" id="GO:0016887">
    <property type="term" value="F:ATP hydrolysis activity"/>
    <property type="evidence" value="ECO:0007669"/>
    <property type="project" value="InterPro"/>
</dbReference>
<feature type="domain" description="ABC transporter" evidence="10">
    <location>
        <begin position="5"/>
        <end position="240"/>
    </location>
</feature>
<dbReference type="InterPro" id="IPR027417">
    <property type="entry name" value="P-loop_NTPase"/>
</dbReference>
<dbReference type="FunFam" id="3.40.50.300:FF:000127">
    <property type="entry name" value="Ribose import ATP-binding protein RbsA"/>
    <property type="match status" value="1"/>
</dbReference>
<dbReference type="EMBL" id="JACHMH010000001">
    <property type="protein sequence ID" value="MBB4674935.1"/>
    <property type="molecule type" value="Genomic_DNA"/>
</dbReference>
<dbReference type="InterPro" id="IPR003593">
    <property type="entry name" value="AAA+_ATPase"/>
</dbReference>
<evidence type="ECO:0000256" key="9">
    <source>
        <dbReference type="SAM" id="MobiDB-lite"/>
    </source>
</evidence>
<keyword evidence="12" id="KW-1185">Reference proteome</keyword>
<evidence type="ECO:0000313" key="11">
    <source>
        <dbReference type="EMBL" id="MBB4674935.1"/>
    </source>
</evidence>
<dbReference type="AlphaFoldDB" id="A0A7W7C5J5"/>
<dbReference type="InterPro" id="IPR050107">
    <property type="entry name" value="ABC_carbohydrate_import_ATPase"/>
</dbReference>
<keyword evidence="5" id="KW-0547">Nucleotide-binding</keyword>
<dbReference type="CDD" id="cd03215">
    <property type="entry name" value="ABC_Carb_Monos_II"/>
    <property type="match status" value="1"/>
</dbReference>
<dbReference type="PROSITE" id="PS50893">
    <property type="entry name" value="ABC_TRANSPORTER_2"/>
    <property type="match status" value="2"/>
</dbReference>
<feature type="region of interest" description="Disordered" evidence="9">
    <location>
        <begin position="508"/>
        <end position="539"/>
    </location>
</feature>
<dbReference type="GO" id="GO:0005524">
    <property type="term" value="F:ATP binding"/>
    <property type="evidence" value="ECO:0007669"/>
    <property type="project" value="UniProtKB-KW"/>
</dbReference>
<keyword evidence="2" id="KW-0813">Transport</keyword>
<keyword evidence="8" id="KW-0472">Membrane</keyword>
<keyword evidence="6 11" id="KW-0067">ATP-binding</keyword>